<dbReference type="GO" id="GO:0006623">
    <property type="term" value="P:protein targeting to vacuole"/>
    <property type="evidence" value="ECO:0007669"/>
    <property type="project" value="TreeGrafter"/>
</dbReference>
<sequence>MFNKFVAGLVTNHLGNYFENVNREQVKVSLWSGHVKLTNLRFRRDALRAFDTAVCVKEGFIEEMTVTIPWTRLLSQCVVVAVQKVRVVLQQKTAAGYDPEREKQEVYERKLHQLNLFEELLQQELAEEETTAQTASSTHDKVSTEGVAQEEEEEEAYVEAQKDVTFAARLKAVILNNVQLMFKDIVVEYEGCYASRGRRGHRRGPMCGPRLPFCCYCVGLFSDVCV</sequence>
<comment type="similarity">
    <text evidence="1">Belongs to the VPS13 family.</text>
</comment>
<dbReference type="Pfam" id="PF12624">
    <property type="entry name" value="VPS13_N"/>
    <property type="match status" value="1"/>
</dbReference>
<feature type="region of interest" description="Disordered" evidence="3">
    <location>
        <begin position="128"/>
        <end position="153"/>
    </location>
</feature>
<gene>
    <name evidence="5" type="ORF">TraAM80_02379</name>
</gene>
<dbReference type="AlphaFoldDB" id="A0A422NU28"/>
<feature type="domain" description="Chorein N-terminal" evidence="4">
    <location>
        <begin position="1"/>
        <end position="190"/>
    </location>
</feature>
<keyword evidence="6" id="KW-1185">Reference proteome</keyword>
<dbReference type="Proteomes" id="UP000283634">
    <property type="component" value="Unassembled WGS sequence"/>
</dbReference>
<evidence type="ECO:0000256" key="3">
    <source>
        <dbReference type="SAM" id="MobiDB-lite"/>
    </source>
</evidence>
<name>A0A422NU28_TRYRA</name>
<evidence type="ECO:0000256" key="2">
    <source>
        <dbReference type="ARBA" id="ARBA00022448"/>
    </source>
</evidence>
<dbReference type="RefSeq" id="XP_029240714.1">
    <property type="nucleotide sequence ID" value="XM_029379383.1"/>
</dbReference>
<proteinExistence type="inferred from homology"/>
<dbReference type="InterPro" id="IPR026847">
    <property type="entry name" value="VPS13"/>
</dbReference>
<reference evidence="5 6" key="1">
    <citation type="journal article" date="2018" name="BMC Genomics">
        <title>Genomic comparison of Trypanosoma conorhini and Trypanosoma rangeli to Trypanosoma cruzi strains of high and low virulence.</title>
        <authorList>
            <person name="Bradwell K.R."/>
            <person name="Koparde V.N."/>
            <person name="Matveyev A.V."/>
            <person name="Serrano M.G."/>
            <person name="Alves J.M."/>
            <person name="Parikh H."/>
            <person name="Huang B."/>
            <person name="Lee V."/>
            <person name="Espinosa-Alvarez O."/>
            <person name="Ortiz P.A."/>
            <person name="Costa-Martins A.G."/>
            <person name="Teixeira M.M."/>
            <person name="Buck G.A."/>
        </authorList>
    </citation>
    <scope>NUCLEOTIDE SEQUENCE [LARGE SCALE GENOMIC DNA]</scope>
    <source>
        <strain evidence="5 6">AM80</strain>
    </source>
</reference>
<comment type="caution">
    <text evidence="5">The sequence shown here is derived from an EMBL/GenBank/DDBJ whole genome shotgun (WGS) entry which is preliminary data.</text>
</comment>
<dbReference type="PANTHER" id="PTHR16166">
    <property type="entry name" value="VACUOLAR PROTEIN SORTING-ASSOCIATED PROTEIN VPS13"/>
    <property type="match status" value="1"/>
</dbReference>
<dbReference type="OMA" id="EENTHAM"/>
<keyword evidence="2" id="KW-0813">Transport</keyword>
<dbReference type="GeneID" id="40326312"/>
<dbReference type="VEuPathDB" id="TriTrypDB:TRSC58_06592"/>
<dbReference type="EMBL" id="MKGL01000056">
    <property type="protein sequence ID" value="RNF08971.1"/>
    <property type="molecule type" value="Genomic_DNA"/>
</dbReference>
<dbReference type="GO" id="GO:0045053">
    <property type="term" value="P:protein retention in Golgi apparatus"/>
    <property type="evidence" value="ECO:0007669"/>
    <property type="project" value="TreeGrafter"/>
</dbReference>
<evidence type="ECO:0000313" key="5">
    <source>
        <dbReference type="EMBL" id="RNF08971.1"/>
    </source>
</evidence>
<evidence type="ECO:0000256" key="1">
    <source>
        <dbReference type="ARBA" id="ARBA00006545"/>
    </source>
</evidence>
<accession>A0A422NU28</accession>
<protein>
    <recommendedName>
        <fullName evidence="4">Chorein N-terminal domain-containing protein</fullName>
    </recommendedName>
</protein>
<dbReference type="InterPro" id="IPR026854">
    <property type="entry name" value="VPS13_N"/>
</dbReference>
<dbReference type="OrthoDB" id="272810at2759"/>
<evidence type="ECO:0000259" key="4">
    <source>
        <dbReference type="Pfam" id="PF12624"/>
    </source>
</evidence>
<evidence type="ECO:0000313" key="6">
    <source>
        <dbReference type="Proteomes" id="UP000283634"/>
    </source>
</evidence>
<dbReference type="PANTHER" id="PTHR16166:SF93">
    <property type="entry name" value="INTERMEMBRANE LIPID TRANSFER PROTEIN VPS13"/>
    <property type="match status" value="1"/>
</dbReference>
<organism evidence="5 6">
    <name type="scientific">Trypanosoma rangeli</name>
    <dbReference type="NCBI Taxonomy" id="5698"/>
    <lineage>
        <taxon>Eukaryota</taxon>
        <taxon>Discoba</taxon>
        <taxon>Euglenozoa</taxon>
        <taxon>Kinetoplastea</taxon>
        <taxon>Metakinetoplastina</taxon>
        <taxon>Trypanosomatida</taxon>
        <taxon>Trypanosomatidae</taxon>
        <taxon>Trypanosoma</taxon>
        <taxon>Herpetosoma</taxon>
    </lineage>
</organism>